<comment type="caution">
    <text evidence="3">The sequence shown here is derived from an EMBL/GenBank/DDBJ whole genome shotgun (WGS) entry which is preliminary data.</text>
</comment>
<feature type="transmembrane region" description="Helical" evidence="2">
    <location>
        <begin position="150"/>
        <end position="167"/>
    </location>
</feature>
<evidence type="ECO:0000313" key="4">
    <source>
        <dbReference type="Proteomes" id="UP001229209"/>
    </source>
</evidence>
<evidence type="ECO:0000256" key="1">
    <source>
        <dbReference type="SAM" id="MobiDB-lite"/>
    </source>
</evidence>
<feature type="region of interest" description="Disordered" evidence="1">
    <location>
        <begin position="437"/>
        <end position="647"/>
    </location>
</feature>
<dbReference type="Proteomes" id="UP001229209">
    <property type="component" value="Unassembled WGS sequence"/>
</dbReference>
<dbReference type="RefSeq" id="WP_306955644.1">
    <property type="nucleotide sequence ID" value="NZ_JAURUO010000023.1"/>
</dbReference>
<feature type="transmembrane region" description="Helical" evidence="2">
    <location>
        <begin position="371"/>
        <end position="390"/>
    </location>
</feature>
<keyword evidence="4" id="KW-1185">Reference proteome</keyword>
<protein>
    <submittedName>
        <fullName evidence="3">Uncharacterized protein</fullName>
    </submittedName>
</protein>
<dbReference type="EMBL" id="JAURUO010000023">
    <property type="protein sequence ID" value="MDP9729807.1"/>
    <property type="molecule type" value="Genomic_DNA"/>
</dbReference>
<name>A0ABT9LZV4_9BACL</name>
<feature type="compositionally biased region" description="Low complexity" evidence="1">
    <location>
        <begin position="507"/>
        <end position="523"/>
    </location>
</feature>
<sequence>MQVFLPSTGTATEAASPSTPALHNFLTAHAATWLGWQNPSPAAYVFTLPPSGNWLSNLTGQPEQSAELMLANTLFSMLTNVMHLAIQGISNLATPEWLIEPMIHLAGKVVKHGGIPLLQAALPLLLIVIGVVMMLAFVRGRLSESLRHPAVFLASVAGALVLMLYFSPVLQTVNRLAIEGTNTVSASLVQAVDPHAGSLYDLTWQDDVLDPWEAIQFGASAPLQDFTVSSYYAPQKTYGSGVSAITVKPGENWVTLFLQNPTPDVRQNLIQALYAPLSQHRTPFTGFPVSRLEKADPAAMQGGIFVMTLCILPCIAFFLVMAFYLFYQTLFFLFYALLAVVMVPMGTLPQWGWPAVLRWARQMLGALWLRLLNLLYVALVDVVLSTILGLMNGNGIVRLETLIANTLVSAVVFGAALFFRPKVIALVATEPALPWQRQRSEEKKAIETRNKEARETANAKGNQEGKTNETSASDNRTEAKPDTDGKARGVAGRTGQVVQRHQRQTTAGSSKASSPAASRGSARFRSDPASGKTSEQRSNPIGDLAVSSRFAKGTKASPAPASASSASLKEPAWRPQTVSRGGEVWRRKSDVSVKSSASLKEPAWRPQTMSRGGEKWKHQPEPSPAQSPKVASTPAPTPISPKRALRGEKAVHVAMKPLQPAKMEPSWMRTAQGVELRKDEIRPQRPLRVTMPKTGGSSSQAAKGTAVRLNPNTPAPTPAVAKRAEPEPPVKQVQAGDFAWTIRGSYAHGKRITPFDPFASVPKNPKLVTKSGKAVKTVRMPNSPK</sequence>
<feature type="compositionally biased region" description="Basic and acidic residues" evidence="1">
    <location>
        <begin position="438"/>
        <end position="457"/>
    </location>
</feature>
<keyword evidence="2" id="KW-0812">Transmembrane</keyword>
<reference evidence="3 4" key="1">
    <citation type="submission" date="2023-07" db="EMBL/GenBank/DDBJ databases">
        <title>Genomic Encyclopedia of Type Strains, Phase IV (KMG-IV): sequencing the most valuable type-strain genomes for metagenomic binning, comparative biology and taxonomic classification.</title>
        <authorList>
            <person name="Goeker M."/>
        </authorList>
    </citation>
    <scope>NUCLEOTIDE SEQUENCE [LARGE SCALE GENOMIC DNA]</scope>
    <source>
        <strain evidence="3 4">DSM 25924</strain>
    </source>
</reference>
<evidence type="ECO:0000313" key="3">
    <source>
        <dbReference type="EMBL" id="MDP9729807.1"/>
    </source>
</evidence>
<feature type="transmembrane region" description="Helical" evidence="2">
    <location>
        <begin position="117"/>
        <end position="138"/>
    </location>
</feature>
<feature type="transmembrane region" description="Helical" evidence="2">
    <location>
        <begin position="332"/>
        <end position="351"/>
    </location>
</feature>
<organism evidence="3 4">
    <name type="scientific">Alicyclobacillus tolerans</name>
    <dbReference type="NCBI Taxonomy" id="90970"/>
    <lineage>
        <taxon>Bacteria</taxon>
        <taxon>Bacillati</taxon>
        <taxon>Bacillota</taxon>
        <taxon>Bacilli</taxon>
        <taxon>Bacillales</taxon>
        <taxon>Alicyclobacillaceae</taxon>
        <taxon>Alicyclobacillus</taxon>
    </lineage>
</organism>
<feature type="compositionally biased region" description="Low complexity" evidence="1">
    <location>
        <begin position="556"/>
        <end position="567"/>
    </location>
</feature>
<feature type="region of interest" description="Disordered" evidence="1">
    <location>
        <begin position="674"/>
        <end position="736"/>
    </location>
</feature>
<feature type="transmembrane region" description="Helical" evidence="2">
    <location>
        <begin position="304"/>
        <end position="325"/>
    </location>
</feature>
<proteinExistence type="predicted"/>
<keyword evidence="2" id="KW-1133">Transmembrane helix</keyword>
<feature type="compositionally biased region" description="Basic and acidic residues" evidence="1">
    <location>
        <begin position="475"/>
        <end position="487"/>
    </location>
</feature>
<feature type="compositionally biased region" description="Polar residues" evidence="1">
    <location>
        <begin position="459"/>
        <end position="474"/>
    </location>
</feature>
<keyword evidence="2" id="KW-0472">Membrane</keyword>
<gene>
    <name evidence="3" type="ORF">J2S04_002781</name>
</gene>
<evidence type="ECO:0000256" key="2">
    <source>
        <dbReference type="SAM" id="Phobius"/>
    </source>
</evidence>
<accession>A0ABT9LZV4</accession>
<feature type="transmembrane region" description="Helical" evidence="2">
    <location>
        <begin position="402"/>
        <end position="419"/>
    </location>
</feature>